<reference evidence="5" key="1">
    <citation type="submission" date="2024-07" db="EMBL/GenBank/DDBJ databases">
        <authorList>
            <person name="Yu S.T."/>
        </authorList>
    </citation>
    <scope>NUCLEOTIDE SEQUENCE</scope>
    <source>
        <strain evidence="5">R21</strain>
    </source>
</reference>
<organism evidence="5">
    <name type="scientific">Streptomyces sp. R21</name>
    <dbReference type="NCBI Taxonomy" id="3238627"/>
    <lineage>
        <taxon>Bacteria</taxon>
        <taxon>Bacillati</taxon>
        <taxon>Actinomycetota</taxon>
        <taxon>Actinomycetes</taxon>
        <taxon>Kitasatosporales</taxon>
        <taxon>Streptomycetaceae</taxon>
        <taxon>Streptomyces</taxon>
    </lineage>
</organism>
<gene>
    <name evidence="5" type="ORF">AB5J56_12120</name>
</gene>
<dbReference type="AlphaFoldDB" id="A0AB39P5N0"/>
<dbReference type="CDD" id="cd05233">
    <property type="entry name" value="SDR_c"/>
    <property type="match status" value="1"/>
</dbReference>
<dbReference type="EMBL" id="CP163435">
    <property type="protein sequence ID" value="XDQ25387.1"/>
    <property type="molecule type" value="Genomic_DNA"/>
</dbReference>
<evidence type="ECO:0000256" key="2">
    <source>
        <dbReference type="ARBA" id="ARBA00023002"/>
    </source>
</evidence>
<dbReference type="PANTHER" id="PTHR43477:SF1">
    <property type="entry name" value="DIHYDROANTICAPSIN 7-DEHYDROGENASE"/>
    <property type="match status" value="1"/>
</dbReference>
<dbReference type="InterPro" id="IPR057326">
    <property type="entry name" value="KR_dom"/>
</dbReference>
<sequence>MTVDFTRPEQPTAGSPLDGRHTVVIGGSSGIGLAVAEAVIRRGGRVTIGSRNKEKLAAAEQELGDAARGLVVDIGDEESVRDFFAEAGPLDHLVCSAGDIAMGPVAQIDLAQARHSMDTKFFGQLLSVRHALPGLAADGSVVLMSGTAGWLTGPGLGVVAAANLAVHALGRVLVRELAPIRVNMVAPGVIDTPYWDPYDPAVRDQVFADASQSNPVGRVGQPEEVAHAVMCLLENAFANGVTLPVDGGLQLAG</sequence>
<name>A0AB39P5N0_9ACTN</name>
<dbReference type="Pfam" id="PF13561">
    <property type="entry name" value="adh_short_C2"/>
    <property type="match status" value="1"/>
</dbReference>
<dbReference type="PRINTS" id="PR00081">
    <property type="entry name" value="GDHRDH"/>
</dbReference>
<evidence type="ECO:0000256" key="1">
    <source>
        <dbReference type="ARBA" id="ARBA00006484"/>
    </source>
</evidence>
<dbReference type="RefSeq" id="WP_369232709.1">
    <property type="nucleotide sequence ID" value="NZ_CP163435.1"/>
</dbReference>
<dbReference type="GO" id="GO:0016491">
    <property type="term" value="F:oxidoreductase activity"/>
    <property type="evidence" value="ECO:0007669"/>
    <property type="project" value="UniProtKB-KW"/>
</dbReference>
<protein>
    <submittedName>
        <fullName evidence="5">SDR family oxidoreductase</fullName>
    </submittedName>
</protein>
<dbReference type="InterPro" id="IPR036291">
    <property type="entry name" value="NAD(P)-bd_dom_sf"/>
</dbReference>
<evidence type="ECO:0000256" key="3">
    <source>
        <dbReference type="SAM" id="MobiDB-lite"/>
    </source>
</evidence>
<keyword evidence="2" id="KW-0560">Oxidoreductase</keyword>
<dbReference type="SUPFAM" id="SSF51735">
    <property type="entry name" value="NAD(P)-binding Rossmann-fold domains"/>
    <property type="match status" value="1"/>
</dbReference>
<feature type="domain" description="Ketoreductase" evidence="4">
    <location>
        <begin position="20"/>
        <end position="193"/>
    </location>
</feature>
<dbReference type="Gene3D" id="3.40.50.720">
    <property type="entry name" value="NAD(P)-binding Rossmann-like Domain"/>
    <property type="match status" value="1"/>
</dbReference>
<proteinExistence type="inferred from homology"/>
<dbReference type="InterPro" id="IPR051122">
    <property type="entry name" value="SDR_DHRS6-like"/>
</dbReference>
<evidence type="ECO:0000313" key="5">
    <source>
        <dbReference type="EMBL" id="XDQ25387.1"/>
    </source>
</evidence>
<comment type="similarity">
    <text evidence="1">Belongs to the short-chain dehydrogenases/reductases (SDR) family.</text>
</comment>
<dbReference type="SMART" id="SM00822">
    <property type="entry name" value="PKS_KR"/>
    <property type="match status" value="1"/>
</dbReference>
<dbReference type="InterPro" id="IPR002347">
    <property type="entry name" value="SDR_fam"/>
</dbReference>
<feature type="region of interest" description="Disordered" evidence="3">
    <location>
        <begin position="1"/>
        <end position="21"/>
    </location>
</feature>
<evidence type="ECO:0000259" key="4">
    <source>
        <dbReference type="SMART" id="SM00822"/>
    </source>
</evidence>
<dbReference type="PANTHER" id="PTHR43477">
    <property type="entry name" value="DIHYDROANTICAPSIN 7-DEHYDROGENASE"/>
    <property type="match status" value="1"/>
</dbReference>
<accession>A0AB39P5N0</accession>